<evidence type="ECO:0000256" key="2">
    <source>
        <dbReference type="ARBA" id="ARBA00022737"/>
    </source>
</evidence>
<gene>
    <name evidence="6" type="ORF">GCM10009830_40010</name>
</gene>
<keyword evidence="7" id="KW-1185">Reference proteome</keyword>
<dbReference type="SUPFAM" id="SSF52540">
    <property type="entry name" value="P-loop containing nucleoside triphosphate hydrolases"/>
    <property type="match status" value="2"/>
</dbReference>
<keyword evidence="2" id="KW-0677">Repeat</keyword>
<evidence type="ECO:0000256" key="4">
    <source>
        <dbReference type="ARBA" id="ARBA00022840"/>
    </source>
</evidence>
<keyword evidence="4 6" id="KW-0067">ATP-binding</keyword>
<evidence type="ECO:0000256" key="3">
    <source>
        <dbReference type="ARBA" id="ARBA00022741"/>
    </source>
</evidence>
<accession>A0ABP4TI89</accession>
<dbReference type="EMBL" id="BAAAQF010000019">
    <property type="protein sequence ID" value="GAA1688407.1"/>
    <property type="molecule type" value="Genomic_DNA"/>
</dbReference>
<dbReference type="InterPro" id="IPR027417">
    <property type="entry name" value="P-loop_NTPase"/>
</dbReference>
<dbReference type="PANTHER" id="PTHR43790">
    <property type="entry name" value="CARBOHYDRATE TRANSPORT ATP-BINDING PROTEIN MG119-RELATED"/>
    <property type="match status" value="1"/>
</dbReference>
<dbReference type="CDD" id="cd03216">
    <property type="entry name" value="ABC_Carb_Monos_I"/>
    <property type="match status" value="1"/>
</dbReference>
<evidence type="ECO:0000313" key="6">
    <source>
        <dbReference type="EMBL" id="GAA1688407.1"/>
    </source>
</evidence>
<dbReference type="Gene3D" id="3.40.50.300">
    <property type="entry name" value="P-loop containing nucleotide triphosphate hydrolases"/>
    <property type="match status" value="2"/>
</dbReference>
<comment type="caution">
    <text evidence="6">The sequence shown here is derived from an EMBL/GenBank/DDBJ whole genome shotgun (WGS) entry which is preliminary data.</text>
</comment>
<feature type="domain" description="ABC transporter" evidence="5">
    <location>
        <begin position="20"/>
        <end position="255"/>
    </location>
</feature>
<dbReference type="InterPro" id="IPR003439">
    <property type="entry name" value="ABC_transporter-like_ATP-bd"/>
</dbReference>
<dbReference type="GO" id="GO:0005524">
    <property type="term" value="F:ATP binding"/>
    <property type="evidence" value="ECO:0007669"/>
    <property type="project" value="UniProtKB-KW"/>
</dbReference>
<keyword evidence="1" id="KW-0813">Transport</keyword>
<protein>
    <submittedName>
        <fullName evidence="6">Sugar ABC transporter ATP-binding protein</fullName>
    </submittedName>
</protein>
<dbReference type="SMART" id="SM00382">
    <property type="entry name" value="AAA"/>
    <property type="match status" value="2"/>
</dbReference>
<feature type="domain" description="ABC transporter" evidence="5">
    <location>
        <begin position="265"/>
        <end position="508"/>
    </location>
</feature>
<dbReference type="InterPro" id="IPR050107">
    <property type="entry name" value="ABC_carbohydrate_import_ATPase"/>
</dbReference>
<dbReference type="PROSITE" id="PS00211">
    <property type="entry name" value="ABC_TRANSPORTER_1"/>
    <property type="match status" value="1"/>
</dbReference>
<dbReference type="RefSeq" id="WP_344490139.1">
    <property type="nucleotide sequence ID" value="NZ_BAAAQF010000019.1"/>
</dbReference>
<sequence length="523" mass="55212">MTAPLDNAVEAPLPVAPPVIRVRGVVKRFGGAAALKGVSVDFRPGEIHALMGMNGAGKSTLVQLLAGVHAPDAGTIEVGGAAHDHLTPRQARRLGIATVPQRRELVLGLTVAENVMLGALPGRGGFVDRRAMRATARDALRQLGIDLDVDRTVADLTVPEQTMVEVAREVNRGGDALILDEPTACLGAEDAEQIRALVRRLSAAGKAVIYISHHIDEVLGLADRLTVLRDGEVVAGAAAGEMDERSLVRAMVGREVVSVRPPRRAPRPEVGLALTGLRDGRFIEHLDVEVRRGEIVAVLGPAGDAQSRLFDLVSGRRRPGGGAFAVDGRAVPFGRVGRSLGAGLRCVTGDRRTLGLVPELSVDENVMLAHDRLHRRRLHFPAALARRAAPLREAYKVRALQRNPAVGRLSGGNQQKVLLAKWLGTDPAACFLEEPTNGVDVAAMAEIHALIDALADRGVAVLLASSSAEEVMRLAASVLAVRGGRAVAGFDVDAVTREELIAAVLGGALREPQPRPALQGDPT</sequence>
<reference evidence="7" key="1">
    <citation type="journal article" date="2019" name="Int. J. Syst. Evol. Microbiol.">
        <title>The Global Catalogue of Microorganisms (GCM) 10K type strain sequencing project: providing services to taxonomists for standard genome sequencing and annotation.</title>
        <authorList>
            <consortium name="The Broad Institute Genomics Platform"/>
            <consortium name="The Broad Institute Genome Sequencing Center for Infectious Disease"/>
            <person name="Wu L."/>
            <person name="Ma J."/>
        </authorList>
    </citation>
    <scope>NUCLEOTIDE SEQUENCE [LARGE SCALE GENOMIC DNA]</scope>
    <source>
        <strain evidence="7">JCM 16001</strain>
    </source>
</reference>
<evidence type="ECO:0000259" key="5">
    <source>
        <dbReference type="PROSITE" id="PS50893"/>
    </source>
</evidence>
<proteinExistence type="predicted"/>
<dbReference type="InterPro" id="IPR003593">
    <property type="entry name" value="AAA+_ATPase"/>
</dbReference>
<dbReference type="PROSITE" id="PS50893">
    <property type="entry name" value="ABC_TRANSPORTER_2"/>
    <property type="match status" value="2"/>
</dbReference>
<dbReference type="InterPro" id="IPR017871">
    <property type="entry name" value="ABC_transporter-like_CS"/>
</dbReference>
<evidence type="ECO:0000313" key="7">
    <source>
        <dbReference type="Proteomes" id="UP001499851"/>
    </source>
</evidence>
<dbReference type="Pfam" id="PF00005">
    <property type="entry name" value="ABC_tran"/>
    <property type="match status" value="2"/>
</dbReference>
<organism evidence="6 7">
    <name type="scientific">Glycomyces endophyticus</name>
    <dbReference type="NCBI Taxonomy" id="480996"/>
    <lineage>
        <taxon>Bacteria</taxon>
        <taxon>Bacillati</taxon>
        <taxon>Actinomycetota</taxon>
        <taxon>Actinomycetes</taxon>
        <taxon>Glycomycetales</taxon>
        <taxon>Glycomycetaceae</taxon>
        <taxon>Glycomyces</taxon>
    </lineage>
</organism>
<dbReference type="PANTHER" id="PTHR43790:SF9">
    <property type="entry name" value="GALACTOFURANOSE TRANSPORTER ATP-BINDING PROTEIN YTFR"/>
    <property type="match status" value="1"/>
</dbReference>
<dbReference type="Proteomes" id="UP001499851">
    <property type="component" value="Unassembled WGS sequence"/>
</dbReference>
<name>A0ABP4TI89_9ACTN</name>
<evidence type="ECO:0000256" key="1">
    <source>
        <dbReference type="ARBA" id="ARBA00022448"/>
    </source>
</evidence>
<keyword evidence="3" id="KW-0547">Nucleotide-binding</keyword>